<dbReference type="Proteomes" id="UP000002277">
    <property type="component" value="Chromosome 7"/>
</dbReference>
<dbReference type="Ensembl" id="ENSPTRT00000087821.1">
    <property type="protein sequence ID" value="ENSPTRP00000065879.1"/>
    <property type="gene ID" value="ENSPTRG00000052155.1"/>
</dbReference>
<accession>A0A2I3RML2</accession>
<dbReference type="Gene3D" id="2.60.120.260">
    <property type="entry name" value="Galactose-binding domain-like"/>
    <property type="match status" value="1"/>
</dbReference>
<dbReference type="SUPFAM" id="SSF49785">
    <property type="entry name" value="Galactose-binding domain-like"/>
    <property type="match status" value="1"/>
</dbReference>
<reference evidence="2 3" key="1">
    <citation type="journal article" date="2005" name="Nature">
        <title>Initial sequence of the chimpanzee genome and comparison with the human genome.</title>
        <authorList>
            <consortium name="Chimpanzee sequencing and analysis consortium"/>
        </authorList>
    </citation>
    <scope>NUCLEOTIDE SEQUENCE [LARGE SCALE GENOMIC DNA]</scope>
</reference>
<reference evidence="2" key="2">
    <citation type="submission" date="2025-08" db="UniProtKB">
        <authorList>
            <consortium name="Ensembl"/>
        </authorList>
    </citation>
    <scope>IDENTIFICATION</scope>
</reference>
<proteinExistence type="inferred from homology"/>
<dbReference type="GeneTree" id="ENSGT00390000001752"/>
<dbReference type="OMA" id="HYYSIVV"/>
<evidence type="ECO:0000313" key="3">
    <source>
        <dbReference type="Proteomes" id="UP000002277"/>
    </source>
</evidence>
<dbReference type="PANTHER" id="PTHR10066">
    <property type="entry name" value="BETA-GLUCURONIDASE"/>
    <property type="match status" value="1"/>
</dbReference>
<dbReference type="Bgee" id="ENSPTRG00000052155">
    <property type="expression patterns" value="Expressed in lymph node and 17 other cell types or tissues"/>
</dbReference>
<name>A0A2I3RML2_PANTR</name>
<dbReference type="PANTHER" id="PTHR10066:SF67">
    <property type="entry name" value="BETA-GLUCURONIDASE"/>
    <property type="match status" value="1"/>
</dbReference>
<evidence type="ECO:0000313" key="2">
    <source>
        <dbReference type="Ensembl" id="ENSPTRP00000065879.1"/>
    </source>
</evidence>
<keyword evidence="3" id="KW-1185">Reference proteome</keyword>
<sequence>MQGWMLYPRESPSRESKELGGLWSFRADLDNRRQGFEEQWYPRPLRELWARLFSPPSGPTLGVPVPSRFNDICQDWWLRQFVGWVLYEQEVTLPEQWTQHLRTRVVLRIASAHSYATVVSQGLLCPEHRL</sequence>
<evidence type="ECO:0000256" key="1">
    <source>
        <dbReference type="ARBA" id="ARBA00007401"/>
    </source>
</evidence>
<dbReference type="EMBL" id="AC188601">
    <property type="status" value="NOT_ANNOTATED_CDS"/>
    <property type="molecule type" value="Genomic_DNA"/>
</dbReference>
<dbReference type="InParanoid" id="A0A2I3RML2"/>
<reference evidence="2" key="3">
    <citation type="submission" date="2025-09" db="UniProtKB">
        <authorList>
            <consortium name="Ensembl"/>
        </authorList>
    </citation>
    <scope>IDENTIFICATION</scope>
</reference>
<protein>
    <submittedName>
        <fullName evidence="2">Uncharacterized protein</fullName>
    </submittedName>
</protein>
<dbReference type="AlphaFoldDB" id="A0A2I3RML2"/>
<organism evidence="2 3">
    <name type="scientific">Pan troglodytes</name>
    <name type="common">Chimpanzee</name>
    <dbReference type="NCBI Taxonomy" id="9598"/>
    <lineage>
        <taxon>Eukaryota</taxon>
        <taxon>Metazoa</taxon>
        <taxon>Chordata</taxon>
        <taxon>Craniata</taxon>
        <taxon>Vertebrata</taxon>
        <taxon>Euteleostomi</taxon>
        <taxon>Mammalia</taxon>
        <taxon>Eutheria</taxon>
        <taxon>Euarchontoglires</taxon>
        <taxon>Primates</taxon>
        <taxon>Haplorrhini</taxon>
        <taxon>Catarrhini</taxon>
        <taxon>Hominidae</taxon>
        <taxon>Pan</taxon>
    </lineage>
</organism>
<dbReference type="InterPro" id="IPR008979">
    <property type="entry name" value="Galactose-bd-like_sf"/>
</dbReference>
<comment type="similarity">
    <text evidence="1">Belongs to the glycosyl hydrolase 2 family.</text>
</comment>